<keyword evidence="2" id="KW-0812">Transmembrane</keyword>
<dbReference type="Proteomes" id="UP000573603">
    <property type="component" value="Unassembled WGS sequence"/>
</dbReference>
<sequence>MRVKLKTPDPRVFSFERQLGVADEISSNLQTMSFESPHERLDGANSPGEGEGEDGSLLQSLVPGIRSDRYANADYLAKYVPEFEHENLRPKNMRHRMSKVLKMLKLQTLVATLIFAAQLGVTIWSIKAYPPDTRGTGTFFWGDCSTIGTANKLIHVALNVASTIFLTVGHYCMQILVAPTRSEVDFAHGKGKAMEVGVPSLKNLRHIAIKRVAGWIMLSAVATLLHVFWNSSIFTSLPITVLPIAVATSDFQIAVYNWTNSNPLSLRLTSFMPGHEDEQRSMIYALQTAASAFTRISVEDCVKLYVDPRKPTSPLVVVAGNLTAAQNNGSSLVDGGVVGWLGWEWSSVWICEAYQPKKWRYCNWEFAKTFASRWALGQQGQIRKPHWMGREEQALATSGDAIQSFLDSPQTRKGTHERSSKTRGVELAVAQWNSQSRTPWFKAISPAFWTISLVLFVAALSGCSYVAWSSIHGLRTAGVDTSISAIWNNGFQVNPSMIASELPGSLSGIDKSGTAALLANIFIANSPQVMVSFLYIFYNSILTRQLVADEFVRFLREDGKRALRVTFPVVSTALHWFISQSIFLVQSSSFSSGPNGVRIPGSDYSARGYTVGGSITSLVVGLVALVALLINSFGRSYHDITPGFERVGFHTMAIQGVCQRPDSDFDAAFFPVRIGTCKYREKGNYTYILSSSKGKVDGTS</sequence>
<feature type="transmembrane region" description="Helical" evidence="2">
    <location>
        <begin position="235"/>
        <end position="258"/>
    </location>
</feature>
<dbReference type="PANTHER" id="PTHR35395">
    <property type="entry name" value="DUF6536 DOMAIN-CONTAINING PROTEIN"/>
    <property type="match status" value="1"/>
</dbReference>
<dbReference type="Pfam" id="PF20163">
    <property type="entry name" value="DUF6536"/>
    <property type="match status" value="1"/>
</dbReference>
<comment type="caution">
    <text evidence="4">The sequence shown here is derived from an EMBL/GenBank/DDBJ whole genome shotgun (WGS) entry which is preliminary data.</text>
</comment>
<keyword evidence="5" id="KW-1185">Reference proteome</keyword>
<gene>
    <name evidence="4" type="ORF">FANTH_1401</name>
</gene>
<evidence type="ECO:0000259" key="3">
    <source>
        <dbReference type="Pfam" id="PF20163"/>
    </source>
</evidence>
<keyword evidence="2" id="KW-1133">Transmembrane helix</keyword>
<dbReference type="EMBL" id="JABEVY010000032">
    <property type="protein sequence ID" value="KAF5253709.1"/>
    <property type="molecule type" value="Genomic_DNA"/>
</dbReference>
<feature type="transmembrane region" description="Helical" evidence="2">
    <location>
        <begin position="103"/>
        <end position="126"/>
    </location>
</feature>
<dbReference type="InterPro" id="IPR046623">
    <property type="entry name" value="DUF6536"/>
</dbReference>
<keyword evidence="2" id="KW-0472">Membrane</keyword>
<feature type="domain" description="DUF6536" evidence="3">
    <location>
        <begin position="103"/>
        <end position="252"/>
    </location>
</feature>
<proteinExistence type="predicted"/>
<feature type="transmembrane region" description="Helical" evidence="2">
    <location>
        <begin position="565"/>
        <end position="586"/>
    </location>
</feature>
<evidence type="ECO:0000313" key="5">
    <source>
        <dbReference type="Proteomes" id="UP000573603"/>
    </source>
</evidence>
<dbReference type="AlphaFoldDB" id="A0A8H4ZVX6"/>
<evidence type="ECO:0000313" key="4">
    <source>
        <dbReference type="EMBL" id="KAF5253709.1"/>
    </source>
</evidence>
<accession>A0A8H4ZVX6</accession>
<feature type="transmembrane region" description="Helical" evidence="2">
    <location>
        <begin position="447"/>
        <end position="468"/>
    </location>
</feature>
<organism evidence="4 5">
    <name type="scientific">Fusarium anthophilum</name>
    <dbReference type="NCBI Taxonomy" id="48485"/>
    <lineage>
        <taxon>Eukaryota</taxon>
        <taxon>Fungi</taxon>
        <taxon>Dikarya</taxon>
        <taxon>Ascomycota</taxon>
        <taxon>Pezizomycotina</taxon>
        <taxon>Sordariomycetes</taxon>
        <taxon>Hypocreomycetidae</taxon>
        <taxon>Hypocreales</taxon>
        <taxon>Nectriaceae</taxon>
        <taxon>Fusarium</taxon>
        <taxon>Fusarium fujikuroi species complex</taxon>
    </lineage>
</organism>
<name>A0A8H4ZVX6_9HYPO</name>
<reference evidence="4 5" key="1">
    <citation type="journal article" date="2020" name="BMC Genomics">
        <title>Correction to: Identification and distribution of gene clusters required for synthesis of sphingolipid metabolism inhibitors in diverse species of the filamentous fungus Fusarium.</title>
        <authorList>
            <person name="Kim H.S."/>
            <person name="Lohmar J.M."/>
            <person name="Busman M."/>
            <person name="Brown D.W."/>
            <person name="Naumann T.A."/>
            <person name="Divon H.H."/>
            <person name="Lysoe E."/>
            <person name="Uhlig S."/>
            <person name="Proctor R.H."/>
        </authorList>
    </citation>
    <scope>NUCLEOTIDE SEQUENCE [LARGE SCALE GENOMIC DNA]</scope>
    <source>
        <strain evidence="4 5">NRRL 25214</strain>
    </source>
</reference>
<evidence type="ECO:0000256" key="1">
    <source>
        <dbReference type="SAM" id="MobiDB-lite"/>
    </source>
</evidence>
<feature type="transmembrane region" description="Helical" evidence="2">
    <location>
        <begin position="606"/>
        <end position="630"/>
    </location>
</feature>
<feature type="region of interest" description="Disordered" evidence="1">
    <location>
        <begin position="37"/>
        <end position="57"/>
    </location>
</feature>
<dbReference type="PANTHER" id="PTHR35395:SF1">
    <property type="entry name" value="DUF6536 DOMAIN-CONTAINING PROTEIN"/>
    <property type="match status" value="1"/>
</dbReference>
<feature type="transmembrane region" description="Helical" evidence="2">
    <location>
        <begin position="515"/>
        <end position="538"/>
    </location>
</feature>
<evidence type="ECO:0000256" key="2">
    <source>
        <dbReference type="SAM" id="Phobius"/>
    </source>
</evidence>
<feature type="transmembrane region" description="Helical" evidence="2">
    <location>
        <begin position="153"/>
        <end position="173"/>
    </location>
</feature>
<feature type="transmembrane region" description="Helical" evidence="2">
    <location>
        <begin position="212"/>
        <end position="229"/>
    </location>
</feature>
<protein>
    <recommendedName>
        <fullName evidence="3">DUF6536 domain-containing protein</fullName>
    </recommendedName>
</protein>